<keyword evidence="3" id="KW-1185">Reference proteome</keyword>
<accession>A0A7I3ZP74</accession>
<protein>
    <submittedName>
        <fullName evidence="2">Uncharacterized protein</fullName>
    </submittedName>
</protein>
<reference evidence="2 3" key="1">
    <citation type="journal article" date="2008" name="Science">
        <title>The Physcomitrella genome reveals evolutionary insights into the conquest of land by plants.</title>
        <authorList>
            <person name="Rensing S."/>
            <person name="Lang D."/>
            <person name="Zimmer A."/>
            <person name="Terry A."/>
            <person name="Salamov A."/>
            <person name="Shapiro H."/>
            <person name="Nishiyama T."/>
            <person name="Perroud P.-F."/>
            <person name="Lindquist E."/>
            <person name="Kamisugi Y."/>
            <person name="Tanahashi T."/>
            <person name="Sakakibara K."/>
            <person name="Fujita T."/>
            <person name="Oishi K."/>
            <person name="Shin-I T."/>
            <person name="Kuroki Y."/>
            <person name="Toyoda A."/>
            <person name="Suzuki Y."/>
            <person name="Hashimoto A."/>
            <person name="Yamaguchi K."/>
            <person name="Sugano A."/>
            <person name="Kohara Y."/>
            <person name="Fujiyama A."/>
            <person name="Anterola A."/>
            <person name="Aoki S."/>
            <person name="Ashton N."/>
            <person name="Barbazuk W.B."/>
            <person name="Barker E."/>
            <person name="Bennetzen J."/>
            <person name="Bezanilla M."/>
            <person name="Blankenship R."/>
            <person name="Cho S.H."/>
            <person name="Dutcher S."/>
            <person name="Estelle M."/>
            <person name="Fawcett J.A."/>
            <person name="Gundlach H."/>
            <person name="Hanada K."/>
            <person name="Heyl A."/>
            <person name="Hicks K.A."/>
            <person name="Hugh J."/>
            <person name="Lohr M."/>
            <person name="Mayer K."/>
            <person name="Melkozernov A."/>
            <person name="Murata T."/>
            <person name="Nelson D."/>
            <person name="Pils B."/>
            <person name="Prigge M."/>
            <person name="Reiss B."/>
            <person name="Renner T."/>
            <person name="Rombauts S."/>
            <person name="Rushton P."/>
            <person name="Sanderfoot A."/>
            <person name="Schween G."/>
            <person name="Shiu S.-H."/>
            <person name="Stueber K."/>
            <person name="Theodoulou F.L."/>
            <person name="Tu H."/>
            <person name="Van de Peer Y."/>
            <person name="Verrier P.J."/>
            <person name="Waters E."/>
            <person name="Wood A."/>
            <person name="Yang L."/>
            <person name="Cove D."/>
            <person name="Cuming A."/>
            <person name="Hasebe M."/>
            <person name="Lucas S."/>
            <person name="Mishler D.B."/>
            <person name="Reski R."/>
            <person name="Grigoriev I."/>
            <person name="Quatrano R.S."/>
            <person name="Boore J.L."/>
        </authorList>
    </citation>
    <scope>NUCLEOTIDE SEQUENCE [LARGE SCALE GENOMIC DNA]</scope>
    <source>
        <strain evidence="2 3">cv. Gransden 2004</strain>
    </source>
</reference>
<dbReference type="EnsemblPlants" id="Pp3c1_40360V3.2">
    <property type="protein sequence ID" value="PAC:32968741.CDS.1"/>
    <property type="gene ID" value="Pp3c1_40360"/>
</dbReference>
<evidence type="ECO:0000313" key="3">
    <source>
        <dbReference type="Proteomes" id="UP000006727"/>
    </source>
</evidence>
<dbReference type="InParanoid" id="A0A7I3ZP74"/>
<reference evidence="2" key="3">
    <citation type="submission" date="2020-12" db="UniProtKB">
        <authorList>
            <consortium name="EnsemblPlants"/>
        </authorList>
    </citation>
    <scope>IDENTIFICATION</scope>
</reference>
<dbReference type="Gramene" id="Pp3c1_40360V3.2">
    <property type="protein sequence ID" value="PAC:32968741.CDS.1"/>
    <property type="gene ID" value="Pp3c1_40360"/>
</dbReference>
<evidence type="ECO:0000256" key="1">
    <source>
        <dbReference type="SAM" id="MobiDB-lite"/>
    </source>
</evidence>
<reference evidence="2 3" key="2">
    <citation type="journal article" date="2018" name="Plant J.">
        <title>The Physcomitrella patens chromosome-scale assembly reveals moss genome structure and evolution.</title>
        <authorList>
            <person name="Lang D."/>
            <person name="Ullrich K.K."/>
            <person name="Murat F."/>
            <person name="Fuchs J."/>
            <person name="Jenkins J."/>
            <person name="Haas F.B."/>
            <person name="Piednoel M."/>
            <person name="Gundlach H."/>
            <person name="Van Bel M."/>
            <person name="Meyberg R."/>
            <person name="Vives C."/>
            <person name="Morata J."/>
            <person name="Symeonidi A."/>
            <person name="Hiss M."/>
            <person name="Muchero W."/>
            <person name="Kamisugi Y."/>
            <person name="Saleh O."/>
            <person name="Blanc G."/>
            <person name="Decker E.L."/>
            <person name="van Gessel N."/>
            <person name="Grimwood J."/>
            <person name="Hayes R.D."/>
            <person name="Graham S.W."/>
            <person name="Gunter L.E."/>
            <person name="McDaniel S.F."/>
            <person name="Hoernstein S.N.W."/>
            <person name="Larsson A."/>
            <person name="Li F.W."/>
            <person name="Perroud P.F."/>
            <person name="Phillips J."/>
            <person name="Ranjan P."/>
            <person name="Rokshar D.S."/>
            <person name="Rothfels C.J."/>
            <person name="Schneider L."/>
            <person name="Shu S."/>
            <person name="Stevenson D.W."/>
            <person name="Thummler F."/>
            <person name="Tillich M."/>
            <person name="Villarreal Aguilar J.C."/>
            <person name="Widiez T."/>
            <person name="Wong G.K."/>
            <person name="Wymore A."/>
            <person name="Zhang Y."/>
            <person name="Zimmer A.D."/>
            <person name="Quatrano R.S."/>
            <person name="Mayer K.F.X."/>
            <person name="Goodstein D."/>
            <person name="Casacuberta J.M."/>
            <person name="Vandepoele K."/>
            <person name="Reski R."/>
            <person name="Cuming A.C."/>
            <person name="Tuskan G.A."/>
            <person name="Maumus F."/>
            <person name="Salse J."/>
            <person name="Schmutz J."/>
            <person name="Rensing S.A."/>
        </authorList>
    </citation>
    <scope>NUCLEOTIDE SEQUENCE [LARGE SCALE GENOMIC DNA]</scope>
    <source>
        <strain evidence="2 3">cv. Gransden 2004</strain>
    </source>
</reference>
<feature type="region of interest" description="Disordered" evidence="1">
    <location>
        <begin position="1"/>
        <end position="31"/>
    </location>
</feature>
<feature type="compositionally biased region" description="Polar residues" evidence="1">
    <location>
        <begin position="1"/>
        <end position="11"/>
    </location>
</feature>
<proteinExistence type="predicted"/>
<sequence>MSNHGSGSSTKPWRPPRGNMATYPSVGRFENKPQPTLYVKGSSPKLEANSAKISMAPHSNHGQLTQHPSSGIVDLRTAPATAGKVCKFLPFFFSLPYPWFSLYPPLY</sequence>
<name>A0A7I3ZP74_PHYPA</name>
<dbReference type="Proteomes" id="UP000006727">
    <property type="component" value="Chromosome 1"/>
</dbReference>
<evidence type="ECO:0000313" key="2">
    <source>
        <dbReference type="EnsemblPlants" id="PAC:32968741.CDS.1"/>
    </source>
</evidence>
<organism evidence="2 3">
    <name type="scientific">Physcomitrium patens</name>
    <name type="common">Spreading-leaved earth moss</name>
    <name type="synonym">Physcomitrella patens</name>
    <dbReference type="NCBI Taxonomy" id="3218"/>
    <lineage>
        <taxon>Eukaryota</taxon>
        <taxon>Viridiplantae</taxon>
        <taxon>Streptophyta</taxon>
        <taxon>Embryophyta</taxon>
        <taxon>Bryophyta</taxon>
        <taxon>Bryophytina</taxon>
        <taxon>Bryopsida</taxon>
        <taxon>Funariidae</taxon>
        <taxon>Funariales</taxon>
        <taxon>Funariaceae</taxon>
        <taxon>Physcomitrium</taxon>
    </lineage>
</organism>
<dbReference type="AlphaFoldDB" id="A0A7I3ZP74"/>
<dbReference type="EMBL" id="ABEU02000001">
    <property type="status" value="NOT_ANNOTATED_CDS"/>
    <property type="molecule type" value="Genomic_DNA"/>
</dbReference>